<dbReference type="RefSeq" id="XP_025395382.1">
    <property type="nucleotide sequence ID" value="XM_025541920.1"/>
</dbReference>
<evidence type="ECO:0000313" key="2">
    <source>
        <dbReference type="Proteomes" id="UP000247233"/>
    </source>
</evidence>
<evidence type="ECO:0000313" key="1">
    <source>
        <dbReference type="EMBL" id="PWY68672.1"/>
    </source>
</evidence>
<organism evidence="1 2">
    <name type="scientific">Aspergillus heteromorphus CBS 117.55</name>
    <dbReference type="NCBI Taxonomy" id="1448321"/>
    <lineage>
        <taxon>Eukaryota</taxon>
        <taxon>Fungi</taxon>
        <taxon>Dikarya</taxon>
        <taxon>Ascomycota</taxon>
        <taxon>Pezizomycotina</taxon>
        <taxon>Eurotiomycetes</taxon>
        <taxon>Eurotiomycetidae</taxon>
        <taxon>Eurotiales</taxon>
        <taxon>Aspergillaceae</taxon>
        <taxon>Aspergillus</taxon>
        <taxon>Aspergillus subgen. Circumdati</taxon>
    </lineage>
</organism>
<dbReference type="VEuPathDB" id="FungiDB:BO70DRAFT_356097"/>
<keyword evidence="2" id="KW-1185">Reference proteome</keyword>
<sequence>METDAYPAPLTWLQCHVVKILEAAGVPSFLFGNEALMIYHFYSGPKSTELEWGIPDRFMGKATKALEEAGFKLHLAANNPEHGDPDYEFKCPPDIATRIENAPDVWLYHASRICWNFPDPPIGPLGVNGNAYYTVTSHTRFYSSTDVHVDRPITLYKRGADNVTRPTYDSERYLHPFSIDPWFSEQYETNPQFKEKYRARPYWYNRLGPNNPSLEEPPVYVKILRPEKWIEAAILRLVRNLTVTDREEYSDLTLSKVARKHLRRRIPPNLVLENLHDPFRTYMERLMQLADAEPDRTKELRDDVFLQRLYNVLRAKDQLPPHGDTAIARPDGAQPNLRGILEAARSGSHRARDDQYQYPDPDPLNLLPQDLLVELLNSPGIREKWAGRSH</sequence>
<dbReference type="EMBL" id="MSFL01000035">
    <property type="protein sequence ID" value="PWY68672.1"/>
    <property type="molecule type" value="Genomic_DNA"/>
</dbReference>
<comment type="caution">
    <text evidence="1">The sequence shown here is derived from an EMBL/GenBank/DDBJ whole genome shotgun (WGS) entry which is preliminary data.</text>
</comment>
<dbReference type="Proteomes" id="UP000247233">
    <property type="component" value="Unassembled WGS sequence"/>
</dbReference>
<dbReference type="GeneID" id="37064157"/>
<dbReference type="AlphaFoldDB" id="A0A317V768"/>
<reference evidence="1 2" key="1">
    <citation type="submission" date="2016-12" db="EMBL/GenBank/DDBJ databases">
        <title>The genomes of Aspergillus section Nigri reveals drivers in fungal speciation.</title>
        <authorList>
            <consortium name="DOE Joint Genome Institute"/>
            <person name="Vesth T.C."/>
            <person name="Nybo J."/>
            <person name="Theobald S."/>
            <person name="Brandl J."/>
            <person name="Frisvad J.C."/>
            <person name="Nielsen K.F."/>
            <person name="Lyhne E.K."/>
            <person name="Kogle M.E."/>
            <person name="Kuo A."/>
            <person name="Riley R."/>
            <person name="Clum A."/>
            <person name="Nolan M."/>
            <person name="Lipzen A."/>
            <person name="Salamov A."/>
            <person name="Henrissat B."/>
            <person name="Wiebenga A."/>
            <person name="De Vries R.P."/>
            <person name="Grigoriev I.V."/>
            <person name="Mortensen U.H."/>
            <person name="Andersen M.R."/>
            <person name="Baker S.E."/>
        </authorList>
    </citation>
    <scope>NUCLEOTIDE SEQUENCE [LARGE SCALE GENOMIC DNA]</scope>
    <source>
        <strain evidence="1 2">CBS 117.55</strain>
    </source>
</reference>
<protein>
    <submittedName>
        <fullName evidence="1">Uncharacterized protein</fullName>
    </submittedName>
</protein>
<proteinExistence type="predicted"/>
<accession>A0A317V768</accession>
<gene>
    <name evidence="1" type="ORF">BO70DRAFT_356097</name>
</gene>
<name>A0A317V768_9EURO</name>
<dbReference type="OrthoDB" id="4499271at2759"/>